<evidence type="ECO:0000313" key="2">
    <source>
        <dbReference type="Proteomes" id="UP000278807"/>
    </source>
</evidence>
<evidence type="ECO:0000313" key="1">
    <source>
        <dbReference type="EMBL" id="VDN98212.1"/>
    </source>
</evidence>
<sequence>MQTTVVGSKSTQKLQQSRILQDPKLHRLTLYMKSAEREQIRCQLKRPEEGNFSVLEYEAFRQPDDIYDSGDSISDQT</sequence>
<dbReference type="Proteomes" id="UP000278807">
    <property type="component" value="Unassembled WGS sequence"/>
</dbReference>
<reference evidence="3" key="1">
    <citation type="submission" date="2017-02" db="UniProtKB">
        <authorList>
            <consortium name="WormBaseParasite"/>
        </authorList>
    </citation>
    <scope>IDENTIFICATION</scope>
</reference>
<protein>
    <submittedName>
        <fullName evidence="3">ADF-H domain-containing protein</fullName>
    </submittedName>
</protein>
<organism evidence="3">
    <name type="scientific">Rodentolepis nana</name>
    <name type="common">Dwarf tapeworm</name>
    <name type="synonym">Hymenolepis nana</name>
    <dbReference type="NCBI Taxonomy" id="102285"/>
    <lineage>
        <taxon>Eukaryota</taxon>
        <taxon>Metazoa</taxon>
        <taxon>Spiralia</taxon>
        <taxon>Lophotrochozoa</taxon>
        <taxon>Platyhelminthes</taxon>
        <taxon>Cestoda</taxon>
        <taxon>Eucestoda</taxon>
        <taxon>Cyclophyllidea</taxon>
        <taxon>Hymenolepididae</taxon>
        <taxon>Rodentolepis</taxon>
    </lineage>
</organism>
<dbReference type="AlphaFoldDB" id="A0A0R3T5L6"/>
<proteinExistence type="predicted"/>
<accession>A0A0R3T5L6</accession>
<keyword evidence="2" id="KW-1185">Reference proteome</keyword>
<gene>
    <name evidence="1" type="ORF">HNAJ_LOCUS2353</name>
</gene>
<evidence type="ECO:0000313" key="3">
    <source>
        <dbReference type="WBParaSite" id="HNAJ_0000235401-mRNA-1"/>
    </source>
</evidence>
<dbReference type="EMBL" id="UZAE01001135">
    <property type="protein sequence ID" value="VDN98212.1"/>
    <property type="molecule type" value="Genomic_DNA"/>
</dbReference>
<reference evidence="1 2" key="2">
    <citation type="submission" date="2018-11" db="EMBL/GenBank/DDBJ databases">
        <authorList>
            <consortium name="Pathogen Informatics"/>
        </authorList>
    </citation>
    <scope>NUCLEOTIDE SEQUENCE [LARGE SCALE GENOMIC DNA]</scope>
</reference>
<dbReference type="WBParaSite" id="HNAJ_0000235401-mRNA-1">
    <property type="protein sequence ID" value="HNAJ_0000235401-mRNA-1"/>
    <property type="gene ID" value="HNAJ_0000235401"/>
</dbReference>
<name>A0A0R3T5L6_RODNA</name>